<sequence>MAETESRNWSGLDCNLLAEIASGIEIWEDFVCFAGVCTSWRSEAADLQNNFRIKSFPDMNRDLGIWNRDITKYYCRCVRKCALSPSPSSNPPDSGSAPALMMIIYGFRQRLAWARPGQIYAIQGKVGRQSQMEHYWWLHKGGSKLDLRPSTEPGAEDECFYGTYEFVVLELDISTSNWTPIKSLGTRSLFLGHNSSMSIDASTNFHCKSNCIYFIDDFPESYSYMDIIKK</sequence>
<protein>
    <recommendedName>
        <fullName evidence="1">KIB1-4 beta-propeller domain-containing protein</fullName>
    </recommendedName>
</protein>
<proteinExistence type="predicted"/>
<evidence type="ECO:0000313" key="3">
    <source>
        <dbReference type="Proteomes" id="UP001428341"/>
    </source>
</evidence>
<organism evidence="2 3">
    <name type="scientific">Citrus x changshan-huyou</name>
    <dbReference type="NCBI Taxonomy" id="2935761"/>
    <lineage>
        <taxon>Eukaryota</taxon>
        <taxon>Viridiplantae</taxon>
        <taxon>Streptophyta</taxon>
        <taxon>Embryophyta</taxon>
        <taxon>Tracheophyta</taxon>
        <taxon>Spermatophyta</taxon>
        <taxon>Magnoliopsida</taxon>
        <taxon>eudicotyledons</taxon>
        <taxon>Gunneridae</taxon>
        <taxon>Pentapetalae</taxon>
        <taxon>rosids</taxon>
        <taxon>malvids</taxon>
        <taxon>Sapindales</taxon>
        <taxon>Rutaceae</taxon>
        <taxon>Aurantioideae</taxon>
        <taxon>Citrus</taxon>
    </lineage>
</organism>
<feature type="domain" description="KIB1-4 beta-propeller" evidence="1">
    <location>
        <begin position="161"/>
        <end position="220"/>
    </location>
</feature>
<dbReference type="Pfam" id="PF03478">
    <property type="entry name" value="Beta-prop_KIB1-4"/>
    <property type="match status" value="1"/>
</dbReference>
<name>A0AAP0QVI7_9ROSI</name>
<gene>
    <name evidence="2" type="ORF">WN944_008731</name>
</gene>
<dbReference type="PANTHER" id="PTHR44259">
    <property type="entry name" value="OS07G0183000 PROTEIN-RELATED"/>
    <property type="match status" value="1"/>
</dbReference>
<dbReference type="InterPro" id="IPR005174">
    <property type="entry name" value="KIB1-4_b-propeller"/>
</dbReference>
<keyword evidence="3" id="KW-1185">Reference proteome</keyword>
<dbReference type="AlphaFoldDB" id="A0AAP0QVI7"/>
<accession>A0AAP0QVI7</accession>
<evidence type="ECO:0000259" key="1">
    <source>
        <dbReference type="Pfam" id="PF03478"/>
    </source>
</evidence>
<comment type="caution">
    <text evidence="2">The sequence shown here is derived from an EMBL/GenBank/DDBJ whole genome shotgun (WGS) entry which is preliminary data.</text>
</comment>
<dbReference type="Proteomes" id="UP001428341">
    <property type="component" value="Unassembled WGS sequence"/>
</dbReference>
<dbReference type="PANTHER" id="PTHR44259:SF108">
    <property type="entry name" value="F-BOX PROTEIN SKIP23-LIKE"/>
    <property type="match status" value="1"/>
</dbReference>
<dbReference type="InterPro" id="IPR050942">
    <property type="entry name" value="F-box_BR-signaling"/>
</dbReference>
<evidence type="ECO:0000313" key="2">
    <source>
        <dbReference type="EMBL" id="KAK9216721.1"/>
    </source>
</evidence>
<reference evidence="2 3" key="1">
    <citation type="submission" date="2024-05" db="EMBL/GenBank/DDBJ databases">
        <title>Haplotype-resolved chromosome-level genome assembly of Huyou (Citrus changshanensis).</title>
        <authorList>
            <person name="Miao C."/>
            <person name="Chen W."/>
            <person name="Wu Y."/>
            <person name="Wang L."/>
            <person name="Zhao S."/>
            <person name="Grierson D."/>
            <person name="Xu C."/>
            <person name="Chen K."/>
        </authorList>
    </citation>
    <scope>NUCLEOTIDE SEQUENCE [LARGE SCALE GENOMIC DNA]</scope>
    <source>
        <strain evidence="2">01-14</strain>
        <tissue evidence="2">Leaf</tissue>
    </source>
</reference>
<dbReference type="EMBL" id="JBCGBO010000003">
    <property type="protein sequence ID" value="KAK9216721.1"/>
    <property type="molecule type" value="Genomic_DNA"/>
</dbReference>